<keyword evidence="2" id="KW-1185">Reference proteome</keyword>
<name>U6LUV3_9EIME</name>
<evidence type="ECO:0000313" key="1">
    <source>
        <dbReference type="EMBL" id="CDJ54127.1"/>
    </source>
</evidence>
<dbReference type="AlphaFoldDB" id="U6LUV3"/>
<proteinExistence type="predicted"/>
<gene>
    <name evidence="1" type="ORF">EBH_0081910</name>
</gene>
<organism evidence="1 2">
    <name type="scientific">Eimeria brunetti</name>
    <dbReference type="NCBI Taxonomy" id="51314"/>
    <lineage>
        <taxon>Eukaryota</taxon>
        <taxon>Sar</taxon>
        <taxon>Alveolata</taxon>
        <taxon>Apicomplexa</taxon>
        <taxon>Conoidasida</taxon>
        <taxon>Coccidia</taxon>
        <taxon>Eucoccidiorida</taxon>
        <taxon>Eimeriorina</taxon>
        <taxon>Eimeriidae</taxon>
        <taxon>Eimeria</taxon>
    </lineage>
</organism>
<accession>U6LUV3</accession>
<dbReference type="EMBL" id="HG713768">
    <property type="protein sequence ID" value="CDJ54127.1"/>
    <property type="molecule type" value="Genomic_DNA"/>
</dbReference>
<evidence type="ECO:0000313" key="2">
    <source>
        <dbReference type="Proteomes" id="UP000030750"/>
    </source>
</evidence>
<dbReference type="VEuPathDB" id="ToxoDB:EBH_0081910"/>
<reference evidence="1" key="1">
    <citation type="submission" date="2013-10" db="EMBL/GenBank/DDBJ databases">
        <title>Genomic analysis of the causative agents of coccidiosis in chickens.</title>
        <authorList>
            <person name="Reid A.J."/>
            <person name="Blake D."/>
            <person name="Billington K."/>
            <person name="Browne H."/>
            <person name="Dunn M."/>
            <person name="Hung S."/>
            <person name="Kawahara F."/>
            <person name="Miranda-Saavedra D."/>
            <person name="Mourier T."/>
            <person name="Nagra H."/>
            <person name="Otto T.D."/>
            <person name="Rawlings N."/>
            <person name="Sanchez A."/>
            <person name="Sanders M."/>
            <person name="Subramaniam C."/>
            <person name="Tay Y."/>
            <person name="Dear P."/>
            <person name="Doerig C."/>
            <person name="Gruber A."/>
            <person name="Parkinson J."/>
            <person name="Shirley M."/>
            <person name="Wan K.L."/>
            <person name="Berriman M."/>
            <person name="Tomley F."/>
            <person name="Pain A."/>
        </authorList>
    </citation>
    <scope>NUCLEOTIDE SEQUENCE [LARGE SCALE GENOMIC DNA]</scope>
    <source>
        <strain evidence="1">Houghton</strain>
    </source>
</reference>
<dbReference type="Proteomes" id="UP000030750">
    <property type="component" value="Unassembled WGS sequence"/>
</dbReference>
<reference evidence="1" key="2">
    <citation type="submission" date="2013-10" db="EMBL/GenBank/DDBJ databases">
        <authorList>
            <person name="Aslett M."/>
        </authorList>
    </citation>
    <scope>NUCLEOTIDE SEQUENCE [LARGE SCALE GENOMIC DNA]</scope>
    <source>
        <strain evidence="1">Houghton</strain>
    </source>
</reference>
<protein>
    <submittedName>
        <fullName evidence="1">Uncharacterized protein</fullName>
    </submittedName>
</protein>
<sequence>MPQRVSEQRGPERGADKPYNLYLHVQVSCPSAKDAVCPYRQADLIPPKKNKTGADLNPTVNGFTWLHGASLSNSDLLGRAVGRQEKIAGVQDEEDLA</sequence>